<evidence type="ECO:0000256" key="1">
    <source>
        <dbReference type="SAM" id="Phobius"/>
    </source>
</evidence>
<feature type="transmembrane region" description="Helical" evidence="1">
    <location>
        <begin position="6"/>
        <end position="28"/>
    </location>
</feature>
<dbReference type="InterPro" id="IPR036259">
    <property type="entry name" value="MFS_trans_sf"/>
</dbReference>
<proteinExistence type="predicted"/>
<evidence type="ECO:0000313" key="2">
    <source>
        <dbReference type="EMBL" id="HJC74480.1"/>
    </source>
</evidence>
<accession>A0A9D2QAP1</accession>
<evidence type="ECO:0000313" key="3">
    <source>
        <dbReference type="Proteomes" id="UP000823902"/>
    </source>
</evidence>
<gene>
    <name evidence="2" type="ORF">H9697_05975</name>
</gene>
<dbReference type="AlphaFoldDB" id="A0A9D2QAP1"/>
<dbReference type="EMBL" id="DWVY01000028">
    <property type="protein sequence ID" value="HJC74480.1"/>
    <property type="molecule type" value="Genomic_DNA"/>
</dbReference>
<comment type="caution">
    <text evidence="2">The sequence shown here is derived from an EMBL/GenBank/DDBJ whole genome shotgun (WGS) entry which is preliminary data.</text>
</comment>
<sequence length="106" mass="11760">MEAYSMIGFSIMMWFISLILIFLGVSLLKGNYSSVHGKVFDTTNDKEGYAKELGKPTLLIGIGLLISGIIAVILRHDYSIIVAAGFLLLIVVIAGIWFYKVQKRFS</sequence>
<keyword evidence="1" id="KW-0472">Membrane</keyword>
<keyword evidence="1" id="KW-1133">Transmembrane helix</keyword>
<feature type="transmembrane region" description="Helical" evidence="1">
    <location>
        <begin position="56"/>
        <end position="74"/>
    </location>
</feature>
<keyword evidence="1" id="KW-0812">Transmembrane</keyword>
<protein>
    <recommendedName>
        <fullName evidence="4">DUF3784 domain-containing protein</fullName>
    </recommendedName>
</protein>
<dbReference type="Proteomes" id="UP000823902">
    <property type="component" value="Unassembled WGS sequence"/>
</dbReference>
<dbReference type="Gene3D" id="1.20.1250.20">
    <property type="entry name" value="MFS general substrate transporter like domains"/>
    <property type="match status" value="1"/>
</dbReference>
<organism evidence="2 3">
    <name type="scientific">Candidatus Mediterraneibacter faecavium</name>
    <dbReference type="NCBI Taxonomy" id="2838668"/>
    <lineage>
        <taxon>Bacteria</taxon>
        <taxon>Bacillati</taxon>
        <taxon>Bacillota</taxon>
        <taxon>Clostridia</taxon>
        <taxon>Lachnospirales</taxon>
        <taxon>Lachnospiraceae</taxon>
        <taxon>Mediterraneibacter</taxon>
    </lineage>
</organism>
<evidence type="ECO:0008006" key="4">
    <source>
        <dbReference type="Google" id="ProtNLM"/>
    </source>
</evidence>
<reference evidence="2" key="2">
    <citation type="submission" date="2021-04" db="EMBL/GenBank/DDBJ databases">
        <authorList>
            <person name="Gilroy R."/>
        </authorList>
    </citation>
    <scope>NUCLEOTIDE SEQUENCE</scope>
    <source>
        <strain evidence="2">CHK196-7946</strain>
    </source>
</reference>
<name>A0A9D2QAP1_9FIRM</name>
<feature type="transmembrane region" description="Helical" evidence="1">
    <location>
        <begin position="80"/>
        <end position="99"/>
    </location>
</feature>
<reference evidence="2" key="1">
    <citation type="journal article" date="2021" name="PeerJ">
        <title>Extensive microbial diversity within the chicken gut microbiome revealed by metagenomics and culture.</title>
        <authorList>
            <person name="Gilroy R."/>
            <person name="Ravi A."/>
            <person name="Getino M."/>
            <person name="Pursley I."/>
            <person name="Horton D.L."/>
            <person name="Alikhan N.F."/>
            <person name="Baker D."/>
            <person name="Gharbi K."/>
            <person name="Hall N."/>
            <person name="Watson M."/>
            <person name="Adriaenssens E.M."/>
            <person name="Foster-Nyarko E."/>
            <person name="Jarju S."/>
            <person name="Secka A."/>
            <person name="Antonio M."/>
            <person name="Oren A."/>
            <person name="Chaudhuri R.R."/>
            <person name="La Ragione R."/>
            <person name="Hildebrand F."/>
            <person name="Pallen M.J."/>
        </authorList>
    </citation>
    <scope>NUCLEOTIDE SEQUENCE</scope>
    <source>
        <strain evidence="2">CHK196-7946</strain>
    </source>
</reference>